<name>A0AAD5XUR5_9FUNG</name>
<dbReference type="InterPro" id="IPR041667">
    <property type="entry name" value="Cupin_8"/>
</dbReference>
<feature type="domain" description="JmjC" evidence="2">
    <location>
        <begin position="136"/>
        <end position="530"/>
    </location>
</feature>
<keyword evidence="4" id="KW-1185">Reference proteome</keyword>
<dbReference type="SUPFAM" id="SSF51197">
    <property type="entry name" value="Clavaminate synthase-like"/>
    <property type="match status" value="2"/>
</dbReference>
<feature type="compositionally biased region" description="Acidic residues" evidence="1">
    <location>
        <begin position="376"/>
        <end position="386"/>
    </location>
</feature>
<dbReference type="PANTHER" id="PTHR12461">
    <property type="entry name" value="HYPOXIA-INDUCIBLE FACTOR 1 ALPHA INHIBITOR-RELATED"/>
    <property type="match status" value="1"/>
</dbReference>
<dbReference type="InterPro" id="IPR003347">
    <property type="entry name" value="JmjC_dom"/>
</dbReference>
<sequence length="555" mass="59851">MTCKTDGDDVIAYSGFHPPTAWSPARIDPATITPNDFFTRYIATRTPVILSPFAETLRAKWTKAYLARTAGSLPVIVEERDAATGGFGSGKTRVNTTFADFLASVGDGGTYMTTQYGSEDDEGIDALSLPENDSGDDPVELAAYRPNPLQPLLPDIAEHIGLRPALLGPLVPQTMNLWLGSTRAPTSSGLHHDFQDNLYVLLRGEKTFTVFSPKDADKMYTHGRVRRVGQNGYVHYIPGLRDDGANRHAVAAWKVRLARRELAAAEAAGKNVEAARESLAKVVALAAAEADGSESGEDGLEMQGEEESEEDDADGAWALGASPEADKDEDDDEGDIPAFGVMHDDYEDNSDTDNDKLTAKGKRPASVFSHSFTGDEHDEDDEDDNEGGLVGFGAMHDDYEDDSNADIDLSDRKRPASALTTLDSPSGSKKLKSSEAAPPPSFSRIPVATLHASTPSSTFPLLADATKTTFTLHAGDALYLPTGWFHEVASANAKDAEIASTEGAFHMALNYWLAPPTGSTMAETYDDAYAEDYWQRVEAAVEREMDQASRLSTRA</sequence>
<dbReference type="Gene3D" id="2.60.120.10">
    <property type="entry name" value="Jelly Rolls"/>
    <property type="match status" value="2"/>
</dbReference>
<dbReference type="AlphaFoldDB" id="A0AAD5XUR5"/>
<evidence type="ECO:0000259" key="2">
    <source>
        <dbReference type="PROSITE" id="PS51184"/>
    </source>
</evidence>
<dbReference type="Pfam" id="PF13621">
    <property type="entry name" value="Cupin_8"/>
    <property type="match status" value="1"/>
</dbReference>
<comment type="caution">
    <text evidence="3">The sequence shown here is derived from an EMBL/GenBank/DDBJ whole genome shotgun (WGS) entry which is preliminary data.</text>
</comment>
<evidence type="ECO:0000256" key="1">
    <source>
        <dbReference type="SAM" id="MobiDB-lite"/>
    </source>
</evidence>
<feature type="region of interest" description="Disordered" evidence="1">
    <location>
        <begin position="289"/>
        <end position="444"/>
    </location>
</feature>
<feature type="compositionally biased region" description="Acidic residues" evidence="1">
    <location>
        <begin position="326"/>
        <end position="335"/>
    </location>
</feature>
<reference evidence="3" key="1">
    <citation type="submission" date="2020-05" db="EMBL/GenBank/DDBJ databases">
        <title>Phylogenomic resolution of chytrid fungi.</title>
        <authorList>
            <person name="Stajich J.E."/>
            <person name="Amses K."/>
            <person name="Simmons R."/>
            <person name="Seto K."/>
            <person name="Myers J."/>
            <person name="Bonds A."/>
            <person name="Quandt C.A."/>
            <person name="Barry K."/>
            <person name="Liu P."/>
            <person name="Grigoriev I."/>
            <person name="Longcore J.E."/>
            <person name="James T.Y."/>
        </authorList>
    </citation>
    <scope>NUCLEOTIDE SEQUENCE</scope>
    <source>
        <strain evidence="3">JEL0379</strain>
    </source>
</reference>
<dbReference type="PANTHER" id="PTHR12461:SF100">
    <property type="entry name" value="JMJC DOMAIN-CONTAINING PROTEIN 4"/>
    <property type="match status" value="1"/>
</dbReference>
<protein>
    <recommendedName>
        <fullName evidence="2">JmjC domain-containing protein</fullName>
    </recommendedName>
</protein>
<organism evidence="3 4">
    <name type="scientific">Geranomyces variabilis</name>
    <dbReference type="NCBI Taxonomy" id="109894"/>
    <lineage>
        <taxon>Eukaryota</taxon>
        <taxon>Fungi</taxon>
        <taxon>Fungi incertae sedis</taxon>
        <taxon>Chytridiomycota</taxon>
        <taxon>Chytridiomycota incertae sedis</taxon>
        <taxon>Chytridiomycetes</taxon>
        <taxon>Spizellomycetales</taxon>
        <taxon>Powellomycetaceae</taxon>
        <taxon>Geranomyces</taxon>
    </lineage>
</organism>
<evidence type="ECO:0000313" key="4">
    <source>
        <dbReference type="Proteomes" id="UP001212152"/>
    </source>
</evidence>
<feature type="compositionally biased region" description="Acidic residues" evidence="1">
    <location>
        <begin position="291"/>
        <end position="314"/>
    </location>
</feature>
<accession>A0AAD5XUR5</accession>
<dbReference type="Proteomes" id="UP001212152">
    <property type="component" value="Unassembled WGS sequence"/>
</dbReference>
<dbReference type="EMBL" id="JADGJQ010000007">
    <property type="protein sequence ID" value="KAJ3182962.1"/>
    <property type="molecule type" value="Genomic_DNA"/>
</dbReference>
<dbReference type="InterPro" id="IPR014710">
    <property type="entry name" value="RmlC-like_jellyroll"/>
</dbReference>
<dbReference type="PROSITE" id="PS51184">
    <property type="entry name" value="JMJC"/>
    <property type="match status" value="1"/>
</dbReference>
<evidence type="ECO:0000313" key="3">
    <source>
        <dbReference type="EMBL" id="KAJ3182962.1"/>
    </source>
</evidence>
<gene>
    <name evidence="3" type="ORF">HDU87_007384</name>
</gene>
<proteinExistence type="predicted"/>
<feature type="compositionally biased region" description="Polar residues" evidence="1">
    <location>
        <begin position="418"/>
        <end position="427"/>
    </location>
</feature>